<evidence type="ECO:0000313" key="3">
    <source>
        <dbReference type="EMBL" id="KAJ9697350.1"/>
    </source>
</evidence>
<dbReference type="AlphaFoldDB" id="A0AA38ZXX1"/>
<keyword evidence="2" id="KW-0812">Transmembrane</keyword>
<keyword evidence="4" id="KW-1185">Reference proteome</keyword>
<protein>
    <submittedName>
        <fullName evidence="3">Uncharacterized protein</fullName>
    </submittedName>
</protein>
<dbReference type="PANTHER" id="PTHR36760">
    <property type="entry name" value="ACIDIC LEUCINE-RICH NUCLEAR PHOSPHOPROTEIN 32 FAMILY B PROTEIN"/>
    <property type="match status" value="1"/>
</dbReference>
<evidence type="ECO:0000256" key="2">
    <source>
        <dbReference type="SAM" id="Phobius"/>
    </source>
</evidence>
<keyword evidence="2" id="KW-0472">Membrane</keyword>
<gene>
    <name evidence="3" type="ORF">PVL29_009247</name>
</gene>
<proteinExistence type="predicted"/>
<accession>A0AA38ZXX1</accession>
<feature type="transmembrane region" description="Helical" evidence="2">
    <location>
        <begin position="50"/>
        <end position="71"/>
    </location>
</feature>
<dbReference type="Proteomes" id="UP001168098">
    <property type="component" value="Unassembled WGS sequence"/>
</dbReference>
<dbReference type="PANTHER" id="PTHR36760:SF1">
    <property type="entry name" value="ACIDIC LEUCINE-RICH NUCLEAR PHOSPHOPROTEIN 32 FAMILY B PROTEIN"/>
    <property type="match status" value="1"/>
</dbReference>
<dbReference type="EMBL" id="JARBHA010000007">
    <property type="protein sequence ID" value="KAJ9697350.1"/>
    <property type="molecule type" value="Genomic_DNA"/>
</dbReference>
<reference evidence="3 4" key="1">
    <citation type="journal article" date="2023" name="BMC Biotechnol.">
        <title>Vitis rotundifolia cv Carlos genome sequencing.</title>
        <authorList>
            <person name="Huff M."/>
            <person name="Hulse-Kemp A."/>
            <person name="Scheffler B."/>
            <person name="Youngblood R."/>
            <person name="Simpson S."/>
            <person name="Babiker E."/>
            <person name="Staton M."/>
        </authorList>
    </citation>
    <scope>NUCLEOTIDE SEQUENCE [LARGE SCALE GENOMIC DNA]</scope>
    <source>
        <tissue evidence="3">Leaf</tissue>
    </source>
</reference>
<comment type="caution">
    <text evidence="3">The sequence shown here is derived from an EMBL/GenBank/DDBJ whole genome shotgun (WGS) entry which is preliminary data.</text>
</comment>
<feature type="region of interest" description="Disordered" evidence="1">
    <location>
        <begin position="319"/>
        <end position="346"/>
    </location>
</feature>
<feature type="transmembrane region" description="Helical" evidence="2">
    <location>
        <begin position="23"/>
        <end position="43"/>
    </location>
</feature>
<evidence type="ECO:0000256" key="1">
    <source>
        <dbReference type="SAM" id="MobiDB-lite"/>
    </source>
</evidence>
<evidence type="ECO:0000313" key="4">
    <source>
        <dbReference type="Proteomes" id="UP001168098"/>
    </source>
</evidence>
<sequence>MSEFSFSNASKPHFSISLLLSDLMLLFSSIISHPLYFLYFVFFSPYIFKLLSFLSPLFITTFLLVLALLTVSPTLLLSPESSDSKLGFLLEKCGSVLDKLRPIVDGQCEDLRCFEELEAYKIVFEAATFEVRDEERQPLELESEEKHCLPAFEGAVEVKTENVAEEKRVGGLLGEGEYGNISEEVKDKKVKAVGAESDKVDGQEERLTTGVSEGMGSKIGEIPLRVTADNGGDCTSKGADNSQMVAASVKSSEGDYYYSPKKDMENLGSFGSMRKEKEWKRTLACKLFEERHNADGGEGMDLLWETYETDSSKVIKAKNDRKKSKKKGEEVGYYSEEEDEEEEEEGMDRQLCCLQALKFSAGKMNLGMGRPNLVKITKALKGIGWLHQVSRHGRKAQR</sequence>
<organism evidence="3 4">
    <name type="scientific">Vitis rotundifolia</name>
    <name type="common">Muscadine grape</name>
    <dbReference type="NCBI Taxonomy" id="103349"/>
    <lineage>
        <taxon>Eukaryota</taxon>
        <taxon>Viridiplantae</taxon>
        <taxon>Streptophyta</taxon>
        <taxon>Embryophyta</taxon>
        <taxon>Tracheophyta</taxon>
        <taxon>Spermatophyta</taxon>
        <taxon>Magnoliopsida</taxon>
        <taxon>eudicotyledons</taxon>
        <taxon>Gunneridae</taxon>
        <taxon>Pentapetalae</taxon>
        <taxon>rosids</taxon>
        <taxon>Vitales</taxon>
        <taxon>Vitaceae</taxon>
        <taxon>Viteae</taxon>
        <taxon>Vitis</taxon>
    </lineage>
</organism>
<feature type="compositionally biased region" description="Acidic residues" evidence="1">
    <location>
        <begin position="335"/>
        <end position="346"/>
    </location>
</feature>
<keyword evidence="2" id="KW-1133">Transmembrane helix</keyword>
<name>A0AA38ZXX1_VITRO</name>